<dbReference type="InterPro" id="IPR006158">
    <property type="entry name" value="Cobalamin-bd"/>
</dbReference>
<dbReference type="SUPFAM" id="SSF102114">
    <property type="entry name" value="Radical SAM enzymes"/>
    <property type="match status" value="1"/>
</dbReference>
<dbReference type="PANTHER" id="PTHR43409">
    <property type="entry name" value="ANAEROBIC MAGNESIUM-PROTOPORPHYRIN IX MONOMETHYL ESTER CYCLASE-RELATED"/>
    <property type="match status" value="1"/>
</dbReference>
<evidence type="ECO:0000256" key="1">
    <source>
        <dbReference type="ARBA" id="ARBA00001966"/>
    </source>
</evidence>
<keyword evidence="5" id="KW-0411">Iron-sulfur</keyword>
<evidence type="ECO:0000256" key="3">
    <source>
        <dbReference type="ARBA" id="ARBA00022723"/>
    </source>
</evidence>
<dbReference type="SMART" id="SM00729">
    <property type="entry name" value="Elp3"/>
    <property type="match status" value="1"/>
</dbReference>
<evidence type="ECO:0000256" key="2">
    <source>
        <dbReference type="ARBA" id="ARBA00022691"/>
    </source>
</evidence>
<dbReference type="RefSeq" id="WP_009643160.1">
    <property type="nucleotide sequence ID" value="NZ_CAJPUB010000012.1"/>
</dbReference>
<dbReference type="Gene3D" id="3.80.30.20">
    <property type="entry name" value="tm_1862 like domain"/>
    <property type="match status" value="1"/>
</dbReference>
<reference evidence="7 8" key="1">
    <citation type="submission" date="2020-06" db="EMBL/GenBank/DDBJ databases">
        <title>Mogibacterium timidum strain W9173 genomic sequence.</title>
        <authorList>
            <person name="Wade W.G."/>
            <person name="Johnston C.D."/>
            <person name="Chen T."/>
            <person name="Dewhirst F.E."/>
        </authorList>
    </citation>
    <scope>NUCLEOTIDE SEQUENCE [LARGE SCALE GENOMIC DNA]</scope>
    <source>
        <strain evidence="7 8">W9173</strain>
    </source>
</reference>
<dbReference type="InterPro" id="IPR023404">
    <property type="entry name" value="rSAM_horseshoe"/>
</dbReference>
<dbReference type="GO" id="GO:0051536">
    <property type="term" value="F:iron-sulfur cluster binding"/>
    <property type="evidence" value="ECO:0007669"/>
    <property type="project" value="UniProtKB-KW"/>
</dbReference>
<dbReference type="EMBL" id="JABXYR010000001">
    <property type="protein sequence ID" value="NWO23369.1"/>
    <property type="molecule type" value="Genomic_DNA"/>
</dbReference>
<evidence type="ECO:0000313" key="8">
    <source>
        <dbReference type="Proteomes" id="UP000526307"/>
    </source>
</evidence>
<proteinExistence type="predicted"/>
<dbReference type="Proteomes" id="UP000526307">
    <property type="component" value="Unassembled WGS sequence"/>
</dbReference>
<evidence type="ECO:0000256" key="5">
    <source>
        <dbReference type="ARBA" id="ARBA00023014"/>
    </source>
</evidence>
<dbReference type="InterPro" id="IPR006638">
    <property type="entry name" value="Elp3/MiaA/NifB-like_rSAM"/>
</dbReference>
<gene>
    <name evidence="7" type="ORF">HW270_04645</name>
</gene>
<dbReference type="PROSITE" id="PS51332">
    <property type="entry name" value="B12_BINDING"/>
    <property type="match status" value="1"/>
</dbReference>
<dbReference type="InterPro" id="IPR007197">
    <property type="entry name" value="rSAM"/>
</dbReference>
<keyword evidence="4" id="KW-0408">Iron</keyword>
<comment type="cofactor">
    <cofactor evidence="1">
        <name>[4Fe-4S] cluster</name>
        <dbReference type="ChEBI" id="CHEBI:49883"/>
    </cofactor>
</comment>
<dbReference type="AlphaFoldDB" id="A0A7Y8VRK6"/>
<dbReference type="GO" id="GO:0003824">
    <property type="term" value="F:catalytic activity"/>
    <property type="evidence" value="ECO:0007669"/>
    <property type="project" value="InterPro"/>
</dbReference>
<evidence type="ECO:0000259" key="6">
    <source>
        <dbReference type="PROSITE" id="PS51332"/>
    </source>
</evidence>
<dbReference type="InterPro" id="IPR058240">
    <property type="entry name" value="rSAM_sf"/>
</dbReference>
<keyword evidence="3" id="KW-0479">Metal-binding</keyword>
<dbReference type="GO" id="GO:0005829">
    <property type="term" value="C:cytosol"/>
    <property type="evidence" value="ECO:0007669"/>
    <property type="project" value="TreeGrafter"/>
</dbReference>
<dbReference type="Gene3D" id="3.40.50.280">
    <property type="entry name" value="Cobalamin-binding domain"/>
    <property type="match status" value="1"/>
</dbReference>
<dbReference type="PANTHER" id="PTHR43409:SF16">
    <property type="entry name" value="SLR0320 PROTEIN"/>
    <property type="match status" value="1"/>
</dbReference>
<keyword evidence="2" id="KW-0949">S-adenosyl-L-methionine</keyword>
<dbReference type="Pfam" id="PF13311">
    <property type="entry name" value="DUF4080"/>
    <property type="match status" value="1"/>
</dbReference>
<name>A0A7Y8VRK6_9FIRM</name>
<protein>
    <submittedName>
        <fullName evidence="7">DUF4080 domain-containing protein</fullName>
    </submittedName>
</protein>
<keyword evidence="8" id="KW-1185">Reference proteome</keyword>
<comment type="caution">
    <text evidence="7">The sequence shown here is derived from an EMBL/GenBank/DDBJ whole genome shotgun (WGS) entry which is preliminary data.</text>
</comment>
<feature type="domain" description="B12-binding" evidence="6">
    <location>
        <begin position="1"/>
        <end position="134"/>
    </location>
</feature>
<dbReference type="InterPro" id="IPR051198">
    <property type="entry name" value="BchE-like"/>
</dbReference>
<dbReference type="GO" id="GO:0046872">
    <property type="term" value="F:metal ion binding"/>
    <property type="evidence" value="ECO:0007669"/>
    <property type="project" value="UniProtKB-KW"/>
</dbReference>
<sequence length="509" mass="59356">MKLLLSTVKTECFDSKLALKNMYNVVGNAPLDVYLREFDLSDPDQRIYEELLGEKYNILYFHCDEVNEFKIAHICELIKKAVPSCIAVVGGKEVSFETREFMQAHPEIDYVFRGECEKVLFDFVRSIITYSFDFENIDGLAYRENDEILVNKIGEPIRYEDIPFTYDKFEVAEGENVYYESSRGVPDTCHYSQYMPGMSLRSLSLNRICNELRYFLVKKVGKVTFVEKWFNYDVARAYRIWEYLINNDNGITSFIFDINGDLLDEETVELLSEARPGLFHFDVDIETTNATALAAAGRKENIYQLMYNVTKLLQNSEVDVRVVQRVGLPGETIELFERAFNKIYNLHADTFDIEVLRIKRGTMFRQRAEQFGYEYSRECPNEVIASDYLSAASIVRIKLIANTVKTFEHGFEDSINKIMFDAGLRPFEFFDGLTSFIMRNDLSRKLGKEENMYRVLYTYAADLYDKNEDTLKLQVLQEVLHSDMNKNVSQDVIRKLERKGWEIHVTAKH</sequence>
<dbReference type="InterPro" id="IPR025288">
    <property type="entry name" value="DUF4080"/>
</dbReference>
<dbReference type="GO" id="GO:0031419">
    <property type="term" value="F:cobalamin binding"/>
    <property type="evidence" value="ECO:0007669"/>
    <property type="project" value="InterPro"/>
</dbReference>
<evidence type="ECO:0000313" key="7">
    <source>
        <dbReference type="EMBL" id="NWO23369.1"/>
    </source>
</evidence>
<organism evidence="7 8">
    <name type="scientific">Mogibacterium timidum</name>
    <dbReference type="NCBI Taxonomy" id="35519"/>
    <lineage>
        <taxon>Bacteria</taxon>
        <taxon>Bacillati</taxon>
        <taxon>Bacillota</taxon>
        <taxon>Clostridia</taxon>
        <taxon>Peptostreptococcales</taxon>
        <taxon>Anaerovoracaceae</taxon>
        <taxon>Mogibacterium</taxon>
    </lineage>
</organism>
<evidence type="ECO:0000256" key="4">
    <source>
        <dbReference type="ARBA" id="ARBA00023004"/>
    </source>
</evidence>
<dbReference type="Pfam" id="PF04055">
    <property type="entry name" value="Radical_SAM"/>
    <property type="match status" value="1"/>
</dbReference>
<accession>A0A7Y8VRK6</accession>